<evidence type="ECO:0000259" key="4">
    <source>
        <dbReference type="PROSITE" id="PS50157"/>
    </source>
</evidence>
<keyword evidence="2" id="KW-0862">Zinc</keyword>
<feature type="compositionally biased region" description="Polar residues" evidence="3">
    <location>
        <begin position="214"/>
        <end position="223"/>
    </location>
</feature>
<dbReference type="SMART" id="SM00582">
    <property type="entry name" value="RPR"/>
    <property type="match status" value="1"/>
</dbReference>
<feature type="compositionally biased region" description="Polar residues" evidence="3">
    <location>
        <begin position="744"/>
        <end position="757"/>
    </location>
</feature>
<dbReference type="InterPro" id="IPR047415">
    <property type="entry name" value="Pcf11_CID"/>
</dbReference>
<dbReference type="Pfam" id="PF04818">
    <property type="entry name" value="CID"/>
    <property type="match status" value="1"/>
</dbReference>
<keyword evidence="2" id="KW-0863">Zinc-finger</keyword>
<feature type="compositionally biased region" description="Low complexity" evidence="3">
    <location>
        <begin position="730"/>
        <end position="743"/>
    </location>
</feature>
<feature type="region of interest" description="Disordered" evidence="3">
    <location>
        <begin position="1"/>
        <end position="75"/>
    </location>
</feature>
<dbReference type="Proteomes" id="UP000000226">
    <property type="component" value="Chromosome 1"/>
</dbReference>
<keyword evidence="7" id="KW-1185">Reference proteome</keyword>
<feature type="compositionally biased region" description="Polar residues" evidence="3">
    <location>
        <begin position="699"/>
        <end position="714"/>
    </location>
</feature>
<evidence type="ECO:0000313" key="6">
    <source>
        <dbReference type="EMBL" id="ESW34849.1"/>
    </source>
</evidence>
<dbReference type="GO" id="GO:0003729">
    <property type="term" value="F:mRNA binding"/>
    <property type="evidence" value="ECO:0007669"/>
    <property type="project" value="InterPro"/>
</dbReference>
<dbReference type="InterPro" id="IPR045154">
    <property type="entry name" value="PCF11-like"/>
</dbReference>
<dbReference type="PANTHER" id="PTHR15921:SF3">
    <property type="entry name" value="PRE-MRNA CLEAVAGE COMPLEX 2 PROTEIN PCF11"/>
    <property type="match status" value="1"/>
</dbReference>
<feature type="region of interest" description="Disordered" evidence="3">
    <location>
        <begin position="537"/>
        <end position="600"/>
    </location>
</feature>
<feature type="compositionally biased region" description="Basic and acidic residues" evidence="3">
    <location>
        <begin position="1"/>
        <end position="28"/>
    </location>
</feature>
<dbReference type="Gramene" id="ESW34849">
    <property type="protein sequence ID" value="ESW34849"/>
    <property type="gene ID" value="PHAVU_001G186700g"/>
</dbReference>
<feature type="region of interest" description="Disordered" evidence="3">
    <location>
        <begin position="214"/>
        <end position="247"/>
    </location>
</feature>
<feature type="domain" description="CID" evidence="5">
    <location>
        <begin position="74"/>
        <end position="202"/>
    </location>
</feature>
<dbReference type="InterPro" id="IPR008942">
    <property type="entry name" value="ENTH_VHS"/>
</dbReference>
<dbReference type="GO" id="GO:0000993">
    <property type="term" value="F:RNA polymerase II complex binding"/>
    <property type="evidence" value="ECO:0007669"/>
    <property type="project" value="InterPro"/>
</dbReference>
<dbReference type="STRING" id="3885.V7CXK7"/>
<feature type="region of interest" description="Disordered" evidence="3">
    <location>
        <begin position="633"/>
        <end position="757"/>
    </location>
</feature>
<organism evidence="6 7">
    <name type="scientific">Phaseolus vulgaris</name>
    <name type="common">Kidney bean</name>
    <name type="synonym">French bean</name>
    <dbReference type="NCBI Taxonomy" id="3885"/>
    <lineage>
        <taxon>Eukaryota</taxon>
        <taxon>Viridiplantae</taxon>
        <taxon>Streptophyta</taxon>
        <taxon>Embryophyta</taxon>
        <taxon>Tracheophyta</taxon>
        <taxon>Spermatophyta</taxon>
        <taxon>Magnoliopsida</taxon>
        <taxon>eudicotyledons</taxon>
        <taxon>Gunneridae</taxon>
        <taxon>Pentapetalae</taxon>
        <taxon>rosids</taxon>
        <taxon>fabids</taxon>
        <taxon>Fabales</taxon>
        <taxon>Fabaceae</taxon>
        <taxon>Papilionoideae</taxon>
        <taxon>50 kb inversion clade</taxon>
        <taxon>NPAAA clade</taxon>
        <taxon>indigoferoid/millettioid clade</taxon>
        <taxon>Phaseoleae</taxon>
        <taxon>Phaseolus</taxon>
    </lineage>
</organism>
<dbReference type="GO" id="GO:0005849">
    <property type="term" value="C:mRNA cleavage factor complex"/>
    <property type="evidence" value="ECO:0007669"/>
    <property type="project" value="TreeGrafter"/>
</dbReference>
<dbReference type="GO" id="GO:0006369">
    <property type="term" value="P:termination of RNA polymerase II transcription"/>
    <property type="evidence" value="ECO:0007669"/>
    <property type="project" value="InterPro"/>
</dbReference>
<evidence type="ECO:0000313" key="7">
    <source>
        <dbReference type="Proteomes" id="UP000000226"/>
    </source>
</evidence>
<evidence type="ECO:0000259" key="5">
    <source>
        <dbReference type="PROSITE" id="PS51391"/>
    </source>
</evidence>
<feature type="compositionally biased region" description="Polar residues" evidence="3">
    <location>
        <begin position="633"/>
        <end position="667"/>
    </location>
</feature>
<feature type="compositionally biased region" description="Low complexity" evidence="3">
    <location>
        <begin position="38"/>
        <end position="50"/>
    </location>
</feature>
<dbReference type="SUPFAM" id="SSF48464">
    <property type="entry name" value="ENTH/VHS domain"/>
    <property type="match status" value="1"/>
</dbReference>
<sequence length="1026" mass="112550">MNMESTRRSLDRSREPGPKKPRLIEELSARQLPQRQQGSGAVASGVSARVRVNDRDSESSDLGRGGGYHPQSPPHDELVAQYRTALAELTFNSKPIITNLTIIAGENQSAAKAIAATVCANIIEVPSDQKLPSLYLLDSIVKNIGRDYIKYFAVRLPEVFCKAYRQVDPIVHSSMKHLFGTWKGVFPPQCLQMIEKELGFTPAVNGSASVSATVRSDLQSQRPPHSIHVNPKYLERQRLQQSSTSKGVVDDMTGALLNSNEESERPERVLGASRPWLDPRINMLNNQHAHRDAFNDSVPEKSIDGSFGGSQYGSGISSNLVSGAGRTGTKLIDLGHEKTWFKTDGSEAETIPGQKNGFSLKRSFSNREAPKSINLEAHRQPRQSITNIRNNVMSGNWKNSEEEEFTWDEMNTGLTDHGPNVSSNLSTDSWMTDDENLEGEDHLHILRPYGAKVDREISTVKKQLPGFGGHPPSSWQLQKHHTIDKLNLKPGYSDGFVSTISGLPANANSLPVKKGNQSFTSKAVVGMAKIVGQQFDGEIESPSGQSPLQRQSPSLPGTAYHPHSMQNLPEQEMPQNIRTSQFSGGPTSQHIRDRSPTLHPIVQVGNMRRTQEKDMQGPLSSATKLQQQQLDFSQTEVSAKTKLPQSKTSLTKEVSEQSTKNNLSSAAVKSGIIPKKSITSNLDPRKHLSKSGVQLPRSGRSSPTTIISSGSAVASPSLLDPLHKDSSSVPKKPQGKAGQPPQKLSTQPPASSNLNAAKNNVNPIANLLSSLVAKGLISAETESPTMVPSEPSEVLKGSKDKAANISTSSSIPVTSVSDSAAVPVSSARDEVDAATKSSLPSAQSTSTKIRNLIGFDFKPNVIREYHEPVIRELLDDFPHHCKICGIRFKQEEQYQRHLEWHATREHGPIKVSRSWYPKSGDWIAGKVEEYSSEFEFADSAVVDNQETDSSQLDMMIRADENQCLCVLCGELFEDVYCEERNEWMFKGAVNMNYSDINSEMESRNAGPIIHAKCLSENSIVTNLDND</sequence>
<feature type="region of interest" description="Disordered" evidence="3">
    <location>
        <begin position="781"/>
        <end position="801"/>
    </location>
</feature>
<reference evidence="7" key="1">
    <citation type="journal article" date="2014" name="Nat. Genet.">
        <title>A reference genome for common bean and genome-wide analysis of dual domestications.</title>
        <authorList>
            <person name="Schmutz J."/>
            <person name="McClean P.E."/>
            <person name="Mamidi S."/>
            <person name="Wu G.A."/>
            <person name="Cannon S.B."/>
            <person name="Grimwood J."/>
            <person name="Jenkins J."/>
            <person name="Shu S."/>
            <person name="Song Q."/>
            <person name="Chavarro C."/>
            <person name="Torres-Torres M."/>
            <person name="Geffroy V."/>
            <person name="Moghaddam S.M."/>
            <person name="Gao D."/>
            <person name="Abernathy B."/>
            <person name="Barry K."/>
            <person name="Blair M."/>
            <person name="Brick M.A."/>
            <person name="Chovatia M."/>
            <person name="Gepts P."/>
            <person name="Goodstein D.M."/>
            <person name="Gonzales M."/>
            <person name="Hellsten U."/>
            <person name="Hyten D.L."/>
            <person name="Jia G."/>
            <person name="Kelly J.D."/>
            <person name="Kudrna D."/>
            <person name="Lee R."/>
            <person name="Richard M.M."/>
            <person name="Miklas P.N."/>
            <person name="Osorno J.M."/>
            <person name="Rodrigues J."/>
            <person name="Thareau V."/>
            <person name="Urrea C.A."/>
            <person name="Wang M."/>
            <person name="Yu Y."/>
            <person name="Zhang M."/>
            <person name="Wing R.A."/>
            <person name="Cregan P.B."/>
            <person name="Rokhsar D.S."/>
            <person name="Jackson S.A."/>
        </authorList>
    </citation>
    <scope>NUCLEOTIDE SEQUENCE [LARGE SCALE GENOMIC DNA]</scope>
    <source>
        <strain evidence="7">cv. G19833</strain>
    </source>
</reference>
<dbReference type="PROSITE" id="PS50157">
    <property type="entry name" value="ZINC_FINGER_C2H2_2"/>
    <property type="match status" value="1"/>
</dbReference>
<dbReference type="FunFam" id="1.25.40.90:FF:000023">
    <property type="entry name" value="polyadenylation and cleavage factor homolog 4"/>
    <property type="match status" value="1"/>
</dbReference>
<dbReference type="InterPro" id="IPR013087">
    <property type="entry name" value="Znf_C2H2_type"/>
</dbReference>
<feature type="compositionally biased region" description="Polar residues" evidence="3">
    <location>
        <begin position="564"/>
        <end position="589"/>
    </location>
</feature>
<keyword evidence="2" id="KW-0479">Metal-binding</keyword>
<proteinExistence type="predicted"/>
<evidence type="ECO:0000256" key="2">
    <source>
        <dbReference type="PROSITE-ProRule" id="PRU00042"/>
    </source>
</evidence>
<dbReference type="GO" id="GO:0005737">
    <property type="term" value="C:cytoplasm"/>
    <property type="evidence" value="ECO:0007669"/>
    <property type="project" value="TreeGrafter"/>
</dbReference>
<dbReference type="InterPro" id="IPR006569">
    <property type="entry name" value="CID_dom"/>
</dbReference>
<protein>
    <recommendedName>
        <fullName evidence="8">CID domain-containing protein</fullName>
    </recommendedName>
</protein>
<evidence type="ECO:0008006" key="8">
    <source>
        <dbReference type="Google" id="ProtNLM"/>
    </source>
</evidence>
<dbReference type="GO" id="GO:0031124">
    <property type="term" value="P:mRNA 3'-end processing"/>
    <property type="evidence" value="ECO:0007669"/>
    <property type="project" value="InterPro"/>
</dbReference>
<accession>V7CXK7</accession>
<dbReference type="SMR" id="V7CXK7"/>
<dbReference type="EMBL" id="CM002288">
    <property type="protein sequence ID" value="ESW34849.1"/>
    <property type="molecule type" value="Genomic_DNA"/>
</dbReference>
<dbReference type="Gene3D" id="1.25.40.90">
    <property type="match status" value="1"/>
</dbReference>
<dbReference type="PANTHER" id="PTHR15921">
    <property type="entry name" value="PRE-MRNA CLEAVAGE COMPLEX II"/>
    <property type="match status" value="1"/>
</dbReference>
<feature type="domain" description="C2H2-type" evidence="4">
    <location>
        <begin position="879"/>
        <end position="906"/>
    </location>
</feature>
<evidence type="ECO:0000256" key="3">
    <source>
        <dbReference type="SAM" id="MobiDB-lite"/>
    </source>
</evidence>
<keyword evidence="1" id="KW-0507">mRNA processing</keyword>
<dbReference type="OrthoDB" id="2129491at2759"/>
<dbReference type="Pfam" id="PF23228">
    <property type="entry name" value="zf_PCFS4"/>
    <property type="match status" value="1"/>
</dbReference>
<evidence type="ECO:0000256" key="1">
    <source>
        <dbReference type="ARBA" id="ARBA00022664"/>
    </source>
</evidence>
<feature type="compositionally biased region" description="Polar residues" evidence="3">
    <location>
        <begin position="542"/>
        <end position="555"/>
    </location>
</feature>
<dbReference type="PROSITE" id="PS51391">
    <property type="entry name" value="CID"/>
    <property type="match status" value="1"/>
</dbReference>
<gene>
    <name evidence="6" type="ORF">PHAVU_001G186700g</name>
</gene>
<dbReference type="OMA" id="IREMHPH"/>
<dbReference type="CDD" id="cd16982">
    <property type="entry name" value="CID_Pcf11"/>
    <property type="match status" value="1"/>
</dbReference>
<name>V7CXK7_PHAVU</name>
<dbReference type="eggNOG" id="KOG2071">
    <property type="taxonomic scope" value="Eukaryota"/>
</dbReference>
<dbReference type="AlphaFoldDB" id="V7CXK7"/>
<dbReference type="InterPro" id="IPR057242">
    <property type="entry name" value="PCFS4-like"/>
</dbReference>
<dbReference type="PROSITE" id="PS00028">
    <property type="entry name" value="ZINC_FINGER_C2H2_1"/>
    <property type="match status" value="1"/>
</dbReference>
<dbReference type="GO" id="GO:0008270">
    <property type="term" value="F:zinc ion binding"/>
    <property type="evidence" value="ECO:0007669"/>
    <property type="project" value="UniProtKB-KW"/>
</dbReference>